<dbReference type="InterPro" id="IPR010848">
    <property type="entry name" value="DUF1465"/>
</dbReference>
<keyword evidence="2" id="KW-1185">Reference proteome</keyword>
<dbReference type="Pfam" id="PF07323">
    <property type="entry name" value="DUF1465"/>
    <property type="match status" value="1"/>
</dbReference>
<gene>
    <name evidence="1" type="ORF">ACFOOL_03320</name>
</gene>
<comment type="caution">
    <text evidence="1">The sequence shown here is derived from an EMBL/GenBank/DDBJ whole genome shotgun (WGS) entry which is preliminary data.</text>
</comment>
<evidence type="ECO:0000313" key="2">
    <source>
        <dbReference type="Proteomes" id="UP001595613"/>
    </source>
</evidence>
<protein>
    <submittedName>
        <fullName evidence="1">DUF1465 family protein</fullName>
    </submittedName>
</protein>
<dbReference type="Gene3D" id="1.10.8.930">
    <property type="entry name" value="Protein of unknown function DUF1465"/>
    <property type="match status" value="1"/>
</dbReference>
<accession>A0ABV7WWX3</accession>
<organism evidence="1 2">
    <name type="scientific">Devosia honganensis</name>
    <dbReference type="NCBI Taxonomy" id="1610527"/>
    <lineage>
        <taxon>Bacteria</taxon>
        <taxon>Pseudomonadati</taxon>
        <taxon>Pseudomonadota</taxon>
        <taxon>Alphaproteobacteria</taxon>
        <taxon>Hyphomicrobiales</taxon>
        <taxon>Devosiaceae</taxon>
        <taxon>Devosia</taxon>
    </lineage>
</organism>
<dbReference type="InterPro" id="IPR038301">
    <property type="entry name" value="AraC-like_sf"/>
</dbReference>
<dbReference type="RefSeq" id="WP_380094843.1">
    <property type="nucleotide sequence ID" value="NZ_JBHRYD010000001.1"/>
</dbReference>
<reference evidence="2" key="1">
    <citation type="journal article" date="2019" name="Int. J. Syst. Evol. Microbiol.">
        <title>The Global Catalogue of Microorganisms (GCM) 10K type strain sequencing project: providing services to taxonomists for standard genome sequencing and annotation.</title>
        <authorList>
            <consortium name="The Broad Institute Genomics Platform"/>
            <consortium name="The Broad Institute Genome Sequencing Center for Infectious Disease"/>
            <person name="Wu L."/>
            <person name="Ma J."/>
        </authorList>
    </citation>
    <scope>NUCLEOTIDE SEQUENCE [LARGE SCALE GENOMIC DNA]</scope>
    <source>
        <strain evidence="2">KCTC 42281</strain>
    </source>
</reference>
<dbReference type="EMBL" id="JBHRYD010000001">
    <property type="protein sequence ID" value="MFC3703785.1"/>
    <property type="molecule type" value="Genomic_DNA"/>
</dbReference>
<proteinExistence type="predicted"/>
<name>A0ABV7WWX3_9HYPH</name>
<sequence>MAETGETSQAIAIGPRIVASGGFDALYREGMALIEAVAAYLDAEGRLESRVLPREAGFLYATESMRLTTRLMQLASWLLLQRAVNEGEISRENARSEKEKVQFSATPSRRGGPGYEQLPSRLRDFIAKGDRLFDRVVQLDALERGELPEAGADGGPGNGVADQLARLKAAFMRAE</sequence>
<dbReference type="Proteomes" id="UP001595613">
    <property type="component" value="Unassembled WGS sequence"/>
</dbReference>
<evidence type="ECO:0000313" key="1">
    <source>
        <dbReference type="EMBL" id="MFC3703785.1"/>
    </source>
</evidence>